<dbReference type="AlphaFoldDB" id="A0A2J6PLP0"/>
<feature type="chain" id="PRO_5014362442" description="Late sexual development protein" evidence="1">
    <location>
        <begin position="17"/>
        <end position="345"/>
    </location>
</feature>
<accession>A0A2J6PLP0</accession>
<reference evidence="2 3" key="1">
    <citation type="submission" date="2016-05" db="EMBL/GenBank/DDBJ databases">
        <title>A degradative enzymes factory behind the ericoid mycorrhizal symbiosis.</title>
        <authorList>
            <consortium name="DOE Joint Genome Institute"/>
            <person name="Martino E."/>
            <person name="Morin E."/>
            <person name="Grelet G."/>
            <person name="Kuo A."/>
            <person name="Kohler A."/>
            <person name="Daghino S."/>
            <person name="Barry K."/>
            <person name="Choi C."/>
            <person name="Cichocki N."/>
            <person name="Clum A."/>
            <person name="Copeland A."/>
            <person name="Hainaut M."/>
            <person name="Haridas S."/>
            <person name="Labutti K."/>
            <person name="Lindquist E."/>
            <person name="Lipzen A."/>
            <person name="Khouja H.-R."/>
            <person name="Murat C."/>
            <person name="Ohm R."/>
            <person name="Olson A."/>
            <person name="Spatafora J."/>
            <person name="Veneault-Fourrey C."/>
            <person name="Henrissat B."/>
            <person name="Grigoriev I."/>
            <person name="Martin F."/>
            <person name="Perotto S."/>
        </authorList>
    </citation>
    <scope>NUCLEOTIDE SEQUENCE [LARGE SCALE GENOMIC DNA]</scope>
    <source>
        <strain evidence="2 3">UAMH 7357</strain>
    </source>
</reference>
<keyword evidence="1" id="KW-0732">Signal</keyword>
<gene>
    <name evidence="2" type="ORF">NA56DRAFT_635237</name>
</gene>
<organism evidence="2 3">
    <name type="scientific">Hyaloscypha hepaticicola</name>
    <dbReference type="NCBI Taxonomy" id="2082293"/>
    <lineage>
        <taxon>Eukaryota</taxon>
        <taxon>Fungi</taxon>
        <taxon>Dikarya</taxon>
        <taxon>Ascomycota</taxon>
        <taxon>Pezizomycotina</taxon>
        <taxon>Leotiomycetes</taxon>
        <taxon>Helotiales</taxon>
        <taxon>Hyaloscyphaceae</taxon>
        <taxon>Hyaloscypha</taxon>
    </lineage>
</organism>
<feature type="signal peptide" evidence="1">
    <location>
        <begin position="1"/>
        <end position="16"/>
    </location>
</feature>
<sequence length="345" mass="35662">MRSPSLLLAAAGLAAAAPFSYPLPNGFPSLNATALQQVYKLAGGTLPNGALPSSLKPSGVQTLQLIAANELFEVAYFTELLQNITTKVEGYEEGRDRYIIDTLKAVIAQEEVHVLSANGVLANAKQTTIQPCKYDFPVTTFRSAIALVQTFTDVVLGVLPLAQSVFAADGGDEAALVPIVGSIIDQEGEQNGYYRSPQRKVASAAPLLTGGAPQFAYSAISQFIVPGSCPNIQAIGLNAFPALSVQCKPKANDSMVTFSADGVVGAGNATLVYISGQNLPVSVPISNATTAGGKTTFSALFPFSSGAFNRGLTIGAVVGEAGQKFNNTAEVAAATLFGPALIEVD</sequence>
<evidence type="ECO:0000256" key="1">
    <source>
        <dbReference type="SAM" id="SignalP"/>
    </source>
</evidence>
<evidence type="ECO:0000313" key="3">
    <source>
        <dbReference type="Proteomes" id="UP000235672"/>
    </source>
</evidence>
<name>A0A2J6PLP0_9HELO</name>
<dbReference type="EMBL" id="KZ613517">
    <property type="protein sequence ID" value="PMD14919.1"/>
    <property type="molecule type" value="Genomic_DNA"/>
</dbReference>
<keyword evidence="3" id="KW-1185">Reference proteome</keyword>
<dbReference type="OrthoDB" id="5293813at2759"/>
<evidence type="ECO:0008006" key="4">
    <source>
        <dbReference type="Google" id="ProtNLM"/>
    </source>
</evidence>
<protein>
    <recommendedName>
        <fullName evidence="4">Late sexual development protein</fullName>
    </recommendedName>
</protein>
<evidence type="ECO:0000313" key="2">
    <source>
        <dbReference type="EMBL" id="PMD14919.1"/>
    </source>
</evidence>
<proteinExistence type="predicted"/>
<dbReference type="Proteomes" id="UP000235672">
    <property type="component" value="Unassembled WGS sequence"/>
</dbReference>